<evidence type="ECO:0000313" key="4">
    <source>
        <dbReference type="Proteomes" id="UP000694397"/>
    </source>
</evidence>
<name>A0A8C9RUM1_SCLFO</name>
<sequence length="151" mass="16923">MVAQWVLLSGGSGKGPWWRLASRKKNSTGTKEATAVQVQDSEPATKPAVDKASVATFEPIIDPQLDPQQGAKSSSEETNEESQSDPAFHEKSSRRNLKVSRSGRFKEKRRVRATIPENYQTKNPVNEEHVFHCGPHEDKLLDVIYCCYCHL</sequence>
<dbReference type="GeneTree" id="ENSGT00990000208316"/>
<dbReference type="OrthoDB" id="9924851at2759"/>
<protein>
    <submittedName>
        <fullName evidence="3">Uncharacterized protein</fullName>
    </submittedName>
</protein>
<evidence type="ECO:0000256" key="1">
    <source>
        <dbReference type="ARBA" id="ARBA00010096"/>
    </source>
</evidence>
<proteinExistence type="inferred from homology"/>
<dbReference type="PANTHER" id="PTHR14581:SF4">
    <property type="entry name" value="PROLINE-RICH PROTEIN 15"/>
    <property type="match status" value="1"/>
</dbReference>
<keyword evidence="4" id="KW-1185">Reference proteome</keyword>
<dbReference type="Ensembl" id="ENSSFOT00015020834.2">
    <property type="protein sequence ID" value="ENSSFOP00015020601.2"/>
    <property type="gene ID" value="ENSSFOG00015013247.2"/>
</dbReference>
<feature type="compositionally biased region" description="Basic residues" evidence="2">
    <location>
        <begin position="94"/>
        <end position="112"/>
    </location>
</feature>
<feature type="compositionally biased region" description="Polar residues" evidence="2">
    <location>
        <begin position="27"/>
        <end position="42"/>
    </location>
</feature>
<accession>A0A8C9RUM1</accession>
<evidence type="ECO:0000256" key="2">
    <source>
        <dbReference type="SAM" id="MobiDB-lite"/>
    </source>
</evidence>
<dbReference type="InterPro" id="IPR028237">
    <property type="entry name" value="PRR15"/>
</dbReference>
<feature type="region of interest" description="Disordered" evidence="2">
    <location>
        <begin position="1"/>
        <end position="112"/>
    </location>
</feature>
<organism evidence="3 4">
    <name type="scientific">Scleropages formosus</name>
    <name type="common">Asian bonytongue</name>
    <name type="synonym">Osteoglossum formosum</name>
    <dbReference type="NCBI Taxonomy" id="113540"/>
    <lineage>
        <taxon>Eukaryota</taxon>
        <taxon>Metazoa</taxon>
        <taxon>Chordata</taxon>
        <taxon>Craniata</taxon>
        <taxon>Vertebrata</taxon>
        <taxon>Euteleostomi</taxon>
        <taxon>Actinopterygii</taxon>
        <taxon>Neopterygii</taxon>
        <taxon>Teleostei</taxon>
        <taxon>Osteoglossocephala</taxon>
        <taxon>Osteoglossomorpha</taxon>
        <taxon>Osteoglossiformes</taxon>
        <taxon>Osteoglossidae</taxon>
        <taxon>Scleropages</taxon>
    </lineage>
</organism>
<comment type="similarity">
    <text evidence="1">Belongs to the PRR15 family.</text>
</comment>
<reference evidence="3" key="3">
    <citation type="submission" date="2025-09" db="UniProtKB">
        <authorList>
            <consortium name="Ensembl"/>
        </authorList>
    </citation>
    <scope>IDENTIFICATION</scope>
</reference>
<reference evidence="3" key="2">
    <citation type="submission" date="2025-08" db="UniProtKB">
        <authorList>
            <consortium name="Ensembl"/>
        </authorList>
    </citation>
    <scope>IDENTIFICATION</scope>
</reference>
<evidence type="ECO:0000313" key="3">
    <source>
        <dbReference type="Ensembl" id="ENSSFOP00015020601.2"/>
    </source>
</evidence>
<dbReference type="AlphaFoldDB" id="A0A8C9RUM1"/>
<dbReference type="PANTHER" id="PTHR14581">
    <property type="match status" value="1"/>
</dbReference>
<dbReference type="Pfam" id="PF15321">
    <property type="entry name" value="ATAD4"/>
    <property type="match status" value="1"/>
</dbReference>
<reference evidence="3 4" key="1">
    <citation type="submission" date="2019-04" db="EMBL/GenBank/DDBJ databases">
        <authorList>
            <consortium name="Wellcome Sanger Institute Data Sharing"/>
        </authorList>
    </citation>
    <scope>NUCLEOTIDE SEQUENCE [LARGE SCALE GENOMIC DNA]</scope>
</reference>
<dbReference type="Proteomes" id="UP000694397">
    <property type="component" value="Chromosome 23"/>
</dbReference>